<evidence type="ECO:0000256" key="6">
    <source>
        <dbReference type="SAM" id="Phobius"/>
    </source>
</evidence>
<dbReference type="PANTHER" id="PTHR21659">
    <property type="entry name" value="HYDROPHOBIC PROTEIN RCI2 LOW TEMPERATURE AND SALT RESPONSIVE PROTEIN LTI6 -RELATED"/>
    <property type="match status" value="1"/>
</dbReference>
<dbReference type="InterPro" id="IPR000612">
    <property type="entry name" value="PMP3"/>
</dbReference>
<dbReference type="PANTHER" id="PTHR21659:SF42">
    <property type="entry name" value="UPF0057 MEMBRANE PROTEIN ZK632.10-RELATED"/>
    <property type="match status" value="1"/>
</dbReference>
<proteinExistence type="inferred from homology"/>
<dbReference type="PROSITE" id="PS01309">
    <property type="entry name" value="UPF0057"/>
    <property type="match status" value="1"/>
</dbReference>
<evidence type="ECO:0000256" key="4">
    <source>
        <dbReference type="ARBA" id="ARBA00022989"/>
    </source>
</evidence>
<evidence type="ECO:0000256" key="5">
    <source>
        <dbReference type="ARBA" id="ARBA00023136"/>
    </source>
</evidence>
<reference evidence="7" key="1">
    <citation type="journal article" date="2020" name="Stud. Mycol.">
        <title>101 Dothideomycetes genomes: a test case for predicting lifestyles and emergence of pathogens.</title>
        <authorList>
            <person name="Haridas S."/>
            <person name="Albert R."/>
            <person name="Binder M."/>
            <person name="Bloem J."/>
            <person name="Labutti K."/>
            <person name="Salamov A."/>
            <person name="Andreopoulos B."/>
            <person name="Baker S."/>
            <person name="Barry K."/>
            <person name="Bills G."/>
            <person name="Bluhm B."/>
            <person name="Cannon C."/>
            <person name="Castanera R."/>
            <person name="Culley D."/>
            <person name="Daum C."/>
            <person name="Ezra D."/>
            <person name="Gonzalez J."/>
            <person name="Henrissat B."/>
            <person name="Kuo A."/>
            <person name="Liang C."/>
            <person name="Lipzen A."/>
            <person name="Lutzoni F."/>
            <person name="Magnuson J."/>
            <person name="Mondo S."/>
            <person name="Nolan M."/>
            <person name="Ohm R."/>
            <person name="Pangilinan J."/>
            <person name="Park H.-J."/>
            <person name="Ramirez L."/>
            <person name="Alfaro M."/>
            <person name="Sun H."/>
            <person name="Tritt A."/>
            <person name="Yoshinaga Y."/>
            <person name="Zwiers L.-H."/>
            <person name="Turgeon B."/>
            <person name="Goodwin S."/>
            <person name="Spatafora J."/>
            <person name="Crous P."/>
            <person name="Grigoriev I."/>
        </authorList>
    </citation>
    <scope>NUCLEOTIDE SEQUENCE</scope>
    <source>
        <strain evidence="7">Tuck. ex Michener</strain>
    </source>
</reference>
<organism evidence="7 8">
    <name type="scientific">Viridothelium virens</name>
    <name type="common">Speckled blister lichen</name>
    <name type="synonym">Trypethelium virens</name>
    <dbReference type="NCBI Taxonomy" id="1048519"/>
    <lineage>
        <taxon>Eukaryota</taxon>
        <taxon>Fungi</taxon>
        <taxon>Dikarya</taxon>
        <taxon>Ascomycota</taxon>
        <taxon>Pezizomycotina</taxon>
        <taxon>Dothideomycetes</taxon>
        <taxon>Dothideomycetes incertae sedis</taxon>
        <taxon>Trypetheliales</taxon>
        <taxon>Trypetheliaceae</taxon>
        <taxon>Viridothelium</taxon>
    </lineage>
</organism>
<accession>A0A6A6HD01</accession>
<name>A0A6A6HD01_VIRVR</name>
<protein>
    <submittedName>
        <fullName evidence="7">Uncharacterized protein</fullName>
    </submittedName>
</protein>
<keyword evidence="5 6" id="KW-0472">Membrane</keyword>
<evidence type="ECO:0000256" key="2">
    <source>
        <dbReference type="ARBA" id="ARBA00009530"/>
    </source>
</evidence>
<dbReference type="OrthoDB" id="2152119at2759"/>
<dbReference type="Proteomes" id="UP000800092">
    <property type="component" value="Unassembled WGS sequence"/>
</dbReference>
<evidence type="ECO:0000256" key="3">
    <source>
        <dbReference type="ARBA" id="ARBA00022692"/>
    </source>
</evidence>
<evidence type="ECO:0000256" key="1">
    <source>
        <dbReference type="ARBA" id="ARBA00004370"/>
    </source>
</evidence>
<gene>
    <name evidence="7" type="ORF">EV356DRAFT_499140</name>
</gene>
<dbReference type="AlphaFoldDB" id="A0A6A6HD01"/>
<keyword evidence="4 6" id="KW-1133">Transmembrane helix</keyword>
<dbReference type="GO" id="GO:0016020">
    <property type="term" value="C:membrane"/>
    <property type="evidence" value="ECO:0007669"/>
    <property type="project" value="UniProtKB-SubCell"/>
</dbReference>
<dbReference type="Pfam" id="PF01679">
    <property type="entry name" value="Pmp3"/>
    <property type="match status" value="1"/>
</dbReference>
<feature type="transmembrane region" description="Helical" evidence="6">
    <location>
        <begin position="5"/>
        <end position="23"/>
    </location>
</feature>
<sequence>MISAILLVIITIFVPPIGVFLIAGCGADLLINICLTILGYFPGHIHAFYLEYVYYKRRGESKRGVIDNRRKPGVYSDNIQTGGRGYGTMAAAT</sequence>
<comment type="similarity">
    <text evidence="2">Belongs to the UPF0057 (PMP3) family.</text>
</comment>
<dbReference type="EMBL" id="ML991788">
    <property type="protein sequence ID" value="KAF2235917.1"/>
    <property type="molecule type" value="Genomic_DNA"/>
</dbReference>
<comment type="subcellular location">
    <subcellularLocation>
        <location evidence="1">Membrane</location>
    </subcellularLocation>
</comment>
<feature type="transmembrane region" description="Helical" evidence="6">
    <location>
        <begin position="29"/>
        <end position="54"/>
    </location>
</feature>
<evidence type="ECO:0000313" key="8">
    <source>
        <dbReference type="Proteomes" id="UP000800092"/>
    </source>
</evidence>
<keyword evidence="8" id="KW-1185">Reference proteome</keyword>
<evidence type="ECO:0000313" key="7">
    <source>
        <dbReference type="EMBL" id="KAF2235917.1"/>
    </source>
</evidence>
<keyword evidence="3 6" id="KW-0812">Transmembrane</keyword>